<keyword evidence="1" id="KW-0677">Repeat</keyword>
<dbReference type="Gene3D" id="2.20.110.10">
    <property type="entry name" value="Histone H3 K4-specific methyltransferase SET7/9 N-terminal domain"/>
    <property type="match status" value="4"/>
</dbReference>
<reference evidence="2 3" key="1">
    <citation type="submission" date="2011-07" db="EMBL/GenBank/DDBJ databases">
        <authorList>
            <person name="Coyne R."/>
            <person name="Brami D."/>
            <person name="Johnson J."/>
            <person name="Hostetler J."/>
            <person name="Hannick L."/>
            <person name="Clark T."/>
            <person name="Cassidy-Hanley D."/>
            <person name="Inman J."/>
        </authorList>
    </citation>
    <scope>NUCLEOTIDE SEQUENCE [LARGE SCALE GENOMIC DNA]</scope>
    <source>
        <strain evidence="2 3">G5</strain>
    </source>
</reference>
<sequence>MGSCCSDQNIQNQFDNHNARVTNLYQETDAQTEEIKKQTPANVTAAQVEYIISDEKREEQENKQEINNVSNDQRIDIYQYVQFVENYKDYLDEQGLINNVKIDQFEKHIQAQLKNILKIPIQNEDGSYKLASGAIYEGKLDENYGKVGKGKLKDKDYEFEGEFQNDLPSGNGKEIRKQVVYEGSFQKGLYDGFGKLSFPNGRVYEGNFKNHQFHGKGELINDDGVRYKGDWENGCLLIGVISYHDGSYYTGSLKGNFFKDGKGTLYNKESMPQYEGLWENDQPKICKVFNIFDNHHIFYDGEMENYAITGKGERFYPDGKYQGQLQRDRKEGKGNMLYSDGAKFEGFWENDLQTKGKYIYNLKNPQFFYDGQWKNGIQEGEGEYKYPSGGIYKGDIKANKRHGFGTYLYSNGNKYVGIWDNNNQQGDGQFYFASENNEHGDVYSGQFEQGKFNGFGNYFYKKSGKQYIGYWENDKWNGIGIFRNKDGKIIKCGEWKSDKFIKDVDEKDVVFPADWENKYKIISDIGEQLQNPQDQDQQ</sequence>
<evidence type="ECO:0000256" key="1">
    <source>
        <dbReference type="ARBA" id="ARBA00022737"/>
    </source>
</evidence>
<keyword evidence="3" id="KW-1185">Reference proteome</keyword>
<dbReference type="Proteomes" id="UP000008983">
    <property type="component" value="Unassembled WGS sequence"/>
</dbReference>
<dbReference type="AlphaFoldDB" id="G0R2U9"/>
<dbReference type="InParanoid" id="G0R2U9"/>
<name>G0R2U9_ICHMU</name>
<dbReference type="PANTHER" id="PTHR43215:SF14">
    <property type="entry name" value="RADIAL SPOKE HEAD 1 HOMOLOG"/>
    <property type="match status" value="1"/>
</dbReference>
<dbReference type="PANTHER" id="PTHR43215">
    <property type="entry name" value="RADIAL SPOKE HEAD 1 HOMOLOG"/>
    <property type="match status" value="1"/>
</dbReference>
<gene>
    <name evidence="2" type="ORF">IMG5_181500</name>
</gene>
<evidence type="ECO:0000313" key="2">
    <source>
        <dbReference type="EMBL" id="EGR28221.1"/>
    </source>
</evidence>
<dbReference type="GeneID" id="14904273"/>
<protein>
    <submittedName>
        <fullName evidence="2">MORN repeat protein</fullName>
    </submittedName>
</protein>
<accession>G0R2U9</accession>
<dbReference type="Pfam" id="PF02493">
    <property type="entry name" value="MORN"/>
    <property type="match status" value="10"/>
</dbReference>
<organism evidence="2 3">
    <name type="scientific">Ichthyophthirius multifiliis</name>
    <name type="common">White spot disease agent</name>
    <name type="synonym">Ich</name>
    <dbReference type="NCBI Taxonomy" id="5932"/>
    <lineage>
        <taxon>Eukaryota</taxon>
        <taxon>Sar</taxon>
        <taxon>Alveolata</taxon>
        <taxon>Ciliophora</taxon>
        <taxon>Intramacronucleata</taxon>
        <taxon>Oligohymenophorea</taxon>
        <taxon>Hymenostomatida</taxon>
        <taxon>Ophryoglenina</taxon>
        <taxon>Ichthyophthirius</taxon>
    </lineage>
</organism>
<dbReference type="EMBL" id="GL984282">
    <property type="protein sequence ID" value="EGR28221.1"/>
    <property type="molecule type" value="Genomic_DNA"/>
</dbReference>
<evidence type="ECO:0000313" key="3">
    <source>
        <dbReference type="Proteomes" id="UP000008983"/>
    </source>
</evidence>
<dbReference type="eggNOG" id="KOG0229">
    <property type="taxonomic scope" value="Eukaryota"/>
</dbReference>
<dbReference type="STRING" id="857967.G0R2U9"/>
<dbReference type="InterPro" id="IPR003409">
    <property type="entry name" value="MORN"/>
</dbReference>
<dbReference type="OrthoDB" id="300500at2759"/>
<proteinExistence type="predicted"/>
<dbReference type="SMART" id="SM00698">
    <property type="entry name" value="MORN"/>
    <property type="match status" value="11"/>
</dbReference>
<dbReference type="RefSeq" id="XP_004027566.1">
    <property type="nucleotide sequence ID" value="XM_004027517.1"/>
</dbReference>
<dbReference type="SUPFAM" id="SSF82185">
    <property type="entry name" value="Histone H3 K4-specific methyltransferase SET7/9 N-terminal domain"/>
    <property type="match status" value="3"/>
</dbReference>